<evidence type="ECO:0000313" key="1">
    <source>
        <dbReference type="EMBL" id="MBX46949.1"/>
    </source>
</evidence>
<accession>A0A2P2NX08</accession>
<dbReference type="EMBL" id="GGEC01066465">
    <property type="protein sequence ID" value="MBX46949.1"/>
    <property type="molecule type" value="Transcribed_RNA"/>
</dbReference>
<name>A0A2P2NX08_RHIMU</name>
<reference evidence="1" key="1">
    <citation type="submission" date="2018-02" db="EMBL/GenBank/DDBJ databases">
        <title>Rhizophora mucronata_Transcriptome.</title>
        <authorList>
            <person name="Meera S.P."/>
            <person name="Sreeshan A."/>
            <person name="Augustine A."/>
        </authorList>
    </citation>
    <scope>NUCLEOTIDE SEQUENCE</scope>
    <source>
        <tissue evidence="1">Leaf</tissue>
    </source>
</reference>
<dbReference type="AlphaFoldDB" id="A0A2P2NX08"/>
<sequence>MTFIDSPCVIQLLLLSG</sequence>
<proteinExistence type="predicted"/>
<organism evidence="1">
    <name type="scientific">Rhizophora mucronata</name>
    <name type="common">Asiatic mangrove</name>
    <dbReference type="NCBI Taxonomy" id="61149"/>
    <lineage>
        <taxon>Eukaryota</taxon>
        <taxon>Viridiplantae</taxon>
        <taxon>Streptophyta</taxon>
        <taxon>Embryophyta</taxon>
        <taxon>Tracheophyta</taxon>
        <taxon>Spermatophyta</taxon>
        <taxon>Magnoliopsida</taxon>
        <taxon>eudicotyledons</taxon>
        <taxon>Gunneridae</taxon>
        <taxon>Pentapetalae</taxon>
        <taxon>rosids</taxon>
        <taxon>fabids</taxon>
        <taxon>Malpighiales</taxon>
        <taxon>Rhizophoraceae</taxon>
        <taxon>Rhizophora</taxon>
    </lineage>
</organism>
<protein>
    <submittedName>
        <fullName evidence="1">Uncharacterized protein</fullName>
    </submittedName>
</protein>